<protein>
    <submittedName>
        <fullName evidence="5">1-acyl-sn-glycerol-3-phosphate acyltransferase</fullName>
        <ecNumber evidence="5">2.3.1.51</ecNumber>
    </submittedName>
</protein>
<dbReference type="Proteomes" id="UP001262754">
    <property type="component" value="Unassembled WGS sequence"/>
</dbReference>
<dbReference type="PANTHER" id="PTHR10434">
    <property type="entry name" value="1-ACYL-SN-GLYCEROL-3-PHOSPHATE ACYLTRANSFERASE"/>
    <property type="match status" value="1"/>
</dbReference>
<dbReference type="CDD" id="cd07989">
    <property type="entry name" value="LPLAT_AGPAT-like"/>
    <property type="match status" value="1"/>
</dbReference>
<dbReference type="InterPro" id="IPR002123">
    <property type="entry name" value="Plipid/glycerol_acylTrfase"/>
</dbReference>
<dbReference type="EMBL" id="JAVDRL010000006">
    <property type="protein sequence ID" value="MDR6531733.1"/>
    <property type="molecule type" value="Genomic_DNA"/>
</dbReference>
<reference evidence="5 6" key="1">
    <citation type="submission" date="2023-07" db="EMBL/GenBank/DDBJ databases">
        <title>Sorghum-associated microbial communities from plants grown in Nebraska, USA.</title>
        <authorList>
            <person name="Schachtman D."/>
        </authorList>
    </citation>
    <scope>NUCLEOTIDE SEQUENCE [LARGE SCALE GENOMIC DNA]</scope>
    <source>
        <strain evidence="5 6">DS2154</strain>
    </source>
</reference>
<organism evidence="5 6">
    <name type="scientific">Caulobacter rhizosphaerae</name>
    <dbReference type="NCBI Taxonomy" id="2010972"/>
    <lineage>
        <taxon>Bacteria</taxon>
        <taxon>Pseudomonadati</taxon>
        <taxon>Pseudomonadota</taxon>
        <taxon>Alphaproteobacteria</taxon>
        <taxon>Caulobacterales</taxon>
        <taxon>Caulobacteraceae</taxon>
        <taxon>Caulobacter</taxon>
    </lineage>
</organism>
<gene>
    <name evidence="5" type="ORF">J2800_002480</name>
</gene>
<evidence type="ECO:0000313" key="5">
    <source>
        <dbReference type="EMBL" id="MDR6531733.1"/>
    </source>
</evidence>
<evidence type="ECO:0000259" key="4">
    <source>
        <dbReference type="SMART" id="SM00563"/>
    </source>
</evidence>
<feature type="domain" description="Phospholipid/glycerol acyltransferase" evidence="4">
    <location>
        <begin position="71"/>
        <end position="185"/>
    </location>
</feature>
<evidence type="ECO:0000256" key="1">
    <source>
        <dbReference type="ARBA" id="ARBA00005189"/>
    </source>
</evidence>
<dbReference type="RefSeq" id="WP_056757134.1">
    <property type="nucleotide sequence ID" value="NZ_BMLD01000022.1"/>
</dbReference>
<dbReference type="SMART" id="SM00563">
    <property type="entry name" value="PlsC"/>
    <property type="match status" value="1"/>
</dbReference>
<evidence type="ECO:0000313" key="6">
    <source>
        <dbReference type="Proteomes" id="UP001262754"/>
    </source>
</evidence>
<dbReference type="EC" id="2.3.1.51" evidence="5"/>
<evidence type="ECO:0000256" key="2">
    <source>
        <dbReference type="ARBA" id="ARBA00022679"/>
    </source>
</evidence>
<sequence length="236" mass="26952">MIYLRSFLFQLFFWLWSVVWAIGMIVTYPLPRRANTWSLSTWSKGLIWALRWLADIKVEVRGEPYRPTGPALVAAKHQSMFDVFSQFALLPDACFVMKKELLMVPLFGWHGLKARMIVVDRDGHSAALKKLVRDAVDRMRETRQVVIFPEGTRGEVGVPGDYKPGIAALYREMNLPVTPLALNCGVHWPRGWLRPPGTIVFEYLPPIPAGLKRGEFMRELQTRIDTATKALEDEGL</sequence>
<keyword evidence="2 5" id="KW-0808">Transferase</keyword>
<dbReference type="GO" id="GO:0003841">
    <property type="term" value="F:1-acylglycerol-3-phosphate O-acyltransferase activity"/>
    <property type="evidence" value="ECO:0007669"/>
    <property type="project" value="UniProtKB-EC"/>
</dbReference>
<name>A0ABU1N067_9CAUL</name>
<dbReference type="Pfam" id="PF01553">
    <property type="entry name" value="Acyltransferase"/>
    <property type="match status" value="1"/>
</dbReference>
<dbReference type="SUPFAM" id="SSF69593">
    <property type="entry name" value="Glycerol-3-phosphate (1)-acyltransferase"/>
    <property type="match status" value="1"/>
</dbReference>
<comment type="pathway">
    <text evidence="1">Lipid metabolism.</text>
</comment>
<evidence type="ECO:0000256" key="3">
    <source>
        <dbReference type="ARBA" id="ARBA00023315"/>
    </source>
</evidence>
<accession>A0ABU1N067</accession>
<comment type="caution">
    <text evidence="5">The sequence shown here is derived from an EMBL/GenBank/DDBJ whole genome shotgun (WGS) entry which is preliminary data.</text>
</comment>
<dbReference type="PANTHER" id="PTHR10434:SF40">
    <property type="entry name" value="1-ACYL-SN-GLYCEROL-3-PHOSPHATE ACYLTRANSFERASE"/>
    <property type="match status" value="1"/>
</dbReference>
<keyword evidence="6" id="KW-1185">Reference proteome</keyword>
<proteinExistence type="predicted"/>
<keyword evidence="3 5" id="KW-0012">Acyltransferase</keyword>